<evidence type="ECO:0000256" key="6">
    <source>
        <dbReference type="PIRSR" id="PIRSR000524-1"/>
    </source>
</evidence>
<dbReference type="PIRSF" id="PIRSF000524">
    <property type="entry name" value="SPT"/>
    <property type="match status" value="1"/>
</dbReference>
<comment type="cofactor">
    <cofactor evidence="1 7">
        <name>pyridoxal 5'-phosphate</name>
        <dbReference type="ChEBI" id="CHEBI:597326"/>
    </cofactor>
</comment>
<reference evidence="10" key="1">
    <citation type="submission" date="2015-07" db="EMBL/GenBank/DDBJ databases">
        <title>Complete genome sequence and phylogenetic analysis of Limnochorda pilosa.</title>
        <authorList>
            <person name="Watanabe M."/>
            <person name="Kojima H."/>
            <person name="Fukui M."/>
        </authorList>
    </citation>
    <scope>NUCLEOTIDE SEQUENCE [LARGE SCALE GENOMIC DNA]</scope>
    <source>
        <strain evidence="10">HC45</strain>
    </source>
</reference>
<dbReference type="AlphaFoldDB" id="A0A0K2SQL2"/>
<dbReference type="STRING" id="1555112.LIP_3607"/>
<dbReference type="Proteomes" id="UP000065807">
    <property type="component" value="Chromosome"/>
</dbReference>
<feature type="modified residue" description="N6-(pyridoxal phosphate)lysine" evidence="7">
    <location>
        <position position="193"/>
    </location>
</feature>
<evidence type="ECO:0000256" key="3">
    <source>
        <dbReference type="ARBA" id="ARBA00022576"/>
    </source>
</evidence>
<evidence type="ECO:0000256" key="1">
    <source>
        <dbReference type="ARBA" id="ARBA00001933"/>
    </source>
</evidence>
<dbReference type="GO" id="GO:0008453">
    <property type="term" value="F:alanine-glyoxylate transaminase activity"/>
    <property type="evidence" value="ECO:0007669"/>
    <property type="project" value="TreeGrafter"/>
</dbReference>
<dbReference type="PANTHER" id="PTHR21152:SF24">
    <property type="entry name" value="ALANINE--GLYOXYLATE AMINOTRANSFERASE 1"/>
    <property type="match status" value="1"/>
</dbReference>
<keyword evidence="3" id="KW-0032">Aminotransferase</keyword>
<evidence type="ECO:0000256" key="2">
    <source>
        <dbReference type="ARBA" id="ARBA00009236"/>
    </source>
</evidence>
<organism evidence="9 10">
    <name type="scientific">Limnochorda pilosa</name>
    <dbReference type="NCBI Taxonomy" id="1555112"/>
    <lineage>
        <taxon>Bacteria</taxon>
        <taxon>Bacillati</taxon>
        <taxon>Bacillota</taxon>
        <taxon>Limnochordia</taxon>
        <taxon>Limnochordales</taxon>
        <taxon>Limnochordaceae</taxon>
        <taxon>Limnochorda</taxon>
    </lineage>
</organism>
<evidence type="ECO:0000256" key="4">
    <source>
        <dbReference type="ARBA" id="ARBA00022679"/>
    </source>
</evidence>
<dbReference type="RefSeq" id="WP_144440573.1">
    <property type="nucleotide sequence ID" value="NZ_AP014924.1"/>
</dbReference>
<dbReference type="EMBL" id="AP014924">
    <property type="protein sequence ID" value="BAS29415.1"/>
    <property type="molecule type" value="Genomic_DNA"/>
</dbReference>
<evidence type="ECO:0000256" key="7">
    <source>
        <dbReference type="PIRSR" id="PIRSR000524-50"/>
    </source>
</evidence>
<keyword evidence="5 7" id="KW-0663">Pyridoxal phosphate</keyword>
<protein>
    <recommendedName>
        <fullName evidence="8">Aminotransferase class V domain-containing protein</fullName>
    </recommendedName>
</protein>
<evidence type="ECO:0000313" key="10">
    <source>
        <dbReference type="Proteomes" id="UP000065807"/>
    </source>
</evidence>
<dbReference type="InterPro" id="IPR015422">
    <property type="entry name" value="PyrdxlP-dep_Trfase_small"/>
</dbReference>
<dbReference type="KEGG" id="lpil:LIP_3607"/>
<dbReference type="InterPro" id="IPR000192">
    <property type="entry name" value="Aminotrans_V_dom"/>
</dbReference>
<dbReference type="PANTHER" id="PTHR21152">
    <property type="entry name" value="AMINOTRANSFERASE CLASS V"/>
    <property type="match status" value="1"/>
</dbReference>
<dbReference type="InterPro" id="IPR015424">
    <property type="entry name" value="PyrdxlP-dep_Trfase"/>
</dbReference>
<evidence type="ECO:0000313" key="9">
    <source>
        <dbReference type="EMBL" id="BAS29415.1"/>
    </source>
</evidence>
<dbReference type="InterPro" id="IPR015421">
    <property type="entry name" value="PyrdxlP-dep_Trfase_major"/>
</dbReference>
<dbReference type="GO" id="GO:0004760">
    <property type="term" value="F:L-serine-pyruvate transaminase activity"/>
    <property type="evidence" value="ECO:0007669"/>
    <property type="project" value="TreeGrafter"/>
</dbReference>
<keyword evidence="4" id="KW-0808">Transferase</keyword>
<dbReference type="Gene3D" id="3.90.1150.10">
    <property type="entry name" value="Aspartate Aminotransferase, domain 1"/>
    <property type="match status" value="1"/>
</dbReference>
<name>A0A0K2SQL2_LIMPI</name>
<feature type="domain" description="Aminotransferase class V" evidence="8">
    <location>
        <begin position="97"/>
        <end position="328"/>
    </location>
</feature>
<sequence>MQRDDRLLMTPGPTEVEEPVRRALGRPTTNPDLDPDFYRFYDELGQKLGRIMGTRRPVLVLTGEGMLGLDAAVASLVEPDEPVLVLSNGLFGRGFGDLVERYGARPVYVEAPFDQVLAPEKVEEALAANPRVRVATLVHCETPTGLLNPVEGLLRVLGEHQVISIVDAVSSLAADPVETDAWGADVVLGASQKALSAPTGLALVSVSDRAWEKVGRRKTRIPAFYANLLEWKRTWLDARDRFFPYTPAAAEMAALGAACDALLAEGLEAAFARHRRLSRAVRVALRGAGFRVYAPEEHAASSVTAFLVPEGVDDRAFRRRMWEEQGVMMAGSLAELEGRLWRVGHMGAGAREDRLFRFMRALEARCRADAVPLAGSPAELFLEALRKEEAA</sequence>
<feature type="binding site" evidence="6">
    <location>
        <position position="342"/>
    </location>
    <ligand>
        <name>substrate</name>
    </ligand>
</feature>
<evidence type="ECO:0000256" key="5">
    <source>
        <dbReference type="ARBA" id="ARBA00022898"/>
    </source>
</evidence>
<keyword evidence="10" id="KW-1185">Reference proteome</keyword>
<dbReference type="Pfam" id="PF00266">
    <property type="entry name" value="Aminotran_5"/>
    <property type="match status" value="1"/>
</dbReference>
<dbReference type="SUPFAM" id="SSF53383">
    <property type="entry name" value="PLP-dependent transferases"/>
    <property type="match status" value="1"/>
</dbReference>
<evidence type="ECO:0000259" key="8">
    <source>
        <dbReference type="Pfam" id="PF00266"/>
    </source>
</evidence>
<reference evidence="10" key="2">
    <citation type="journal article" date="2016" name="Int. J. Syst. Evol. Microbiol.">
        <title>Complete genome sequence and cell structure of Limnochorda pilosa, a Gram-negative spore-former within the phylum Firmicutes.</title>
        <authorList>
            <person name="Watanabe M."/>
            <person name="Kojima H."/>
            <person name="Fukui M."/>
        </authorList>
    </citation>
    <scope>NUCLEOTIDE SEQUENCE [LARGE SCALE GENOMIC DNA]</scope>
    <source>
        <strain evidence="10">HC45</strain>
    </source>
</reference>
<dbReference type="OrthoDB" id="389074at2"/>
<dbReference type="Gene3D" id="3.40.640.10">
    <property type="entry name" value="Type I PLP-dependent aspartate aminotransferase-like (Major domain)"/>
    <property type="match status" value="1"/>
</dbReference>
<comment type="similarity">
    <text evidence="2">Belongs to the class-V pyridoxal-phosphate-dependent aminotransferase family.</text>
</comment>
<proteinExistence type="inferred from homology"/>
<gene>
    <name evidence="9" type="ORF">LIP_3607</name>
</gene>
<dbReference type="InterPro" id="IPR024169">
    <property type="entry name" value="SP_NH2Trfase/AEP_transaminase"/>
</dbReference>
<dbReference type="GO" id="GO:0019265">
    <property type="term" value="P:glycine biosynthetic process, by transamination of glyoxylate"/>
    <property type="evidence" value="ECO:0007669"/>
    <property type="project" value="TreeGrafter"/>
</dbReference>
<accession>A0A0K2SQL2</accession>